<dbReference type="PANTHER" id="PTHR47843:SF2">
    <property type="entry name" value="BTB DOMAIN-CONTAINING PROTEIN"/>
    <property type="match status" value="1"/>
</dbReference>
<evidence type="ECO:0000313" key="2">
    <source>
        <dbReference type="Proteomes" id="UP001610444"/>
    </source>
</evidence>
<evidence type="ECO:0000313" key="1">
    <source>
        <dbReference type="EMBL" id="KAL2849389.1"/>
    </source>
</evidence>
<dbReference type="RefSeq" id="XP_070898776.1">
    <property type="nucleotide sequence ID" value="XM_071045763.1"/>
</dbReference>
<name>A0ABR4KCA6_9EURO</name>
<dbReference type="EMBL" id="JBFXLR010000023">
    <property type="protein sequence ID" value="KAL2849389.1"/>
    <property type="molecule type" value="Genomic_DNA"/>
</dbReference>
<dbReference type="Gene3D" id="3.30.710.10">
    <property type="entry name" value="Potassium Channel Kv1.1, Chain A"/>
    <property type="match status" value="1"/>
</dbReference>
<reference evidence="1 2" key="1">
    <citation type="submission" date="2024-07" db="EMBL/GenBank/DDBJ databases">
        <title>Section-level genome sequencing and comparative genomics of Aspergillus sections Usti and Cavernicolus.</title>
        <authorList>
            <consortium name="Lawrence Berkeley National Laboratory"/>
            <person name="Nybo J.L."/>
            <person name="Vesth T.C."/>
            <person name="Theobald S."/>
            <person name="Frisvad J.C."/>
            <person name="Larsen T.O."/>
            <person name="Kjaerboelling I."/>
            <person name="Rothschild-Mancinelli K."/>
            <person name="Lyhne E.K."/>
            <person name="Kogle M.E."/>
            <person name="Barry K."/>
            <person name="Clum A."/>
            <person name="Na H."/>
            <person name="Ledsgaard L."/>
            <person name="Lin J."/>
            <person name="Lipzen A."/>
            <person name="Kuo A."/>
            <person name="Riley R."/>
            <person name="Mondo S."/>
            <person name="LaButti K."/>
            <person name="Haridas S."/>
            <person name="Pangalinan J."/>
            <person name="Salamov A.A."/>
            <person name="Simmons B.A."/>
            <person name="Magnuson J.K."/>
            <person name="Chen J."/>
            <person name="Drula E."/>
            <person name="Henrissat B."/>
            <person name="Wiebenga A."/>
            <person name="Lubbers R.J."/>
            <person name="Gomes A.C."/>
            <person name="Macurrencykelacurrency M.R."/>
            <person name="Stajich J."/>
            <person name="Grigoriev I.V."/>
            <person name="Mortensen U.H."/>
            <person name="De vries R.P."/>
            <person name="Baker S.E."/>
            <person name="Andersen M.R."/>
        </authorList>
    </citation>
    <scope>NUCLEOTIDE SEQUENCE [LARGE SCALE GENOMIC DNA]</scope>
    <source>
        <strain evidence="1 2">CBS 756.74</strain>
    </source>
</reference>
<protein>
    <recommendedName>
        <fullName evidence="3">BTB domain-containing protein</fullName>
    </recommendedName>
</protein>
<dbReference type="GeneID" id="98160927"/>
<dbReference type="Proteomes" id="UP001610444">
    <property type="component" value="Unassembled WGS sequence"/>
</dbReference>
<comment type="caution">
    <text evidence="1">The sequence shown here is derived from an EMBL/GenBank/DDBJ whole genome shotgun (WGS) entry which is preliminary data.</text>
</comment>
<sequence length="179" mass="20555">MAGEWKESSQRTIQLPDDEPSIVALYIHWLYHRTLPVFCDEPGLPGNAEYLDLVKAYVFGDKILDTTFQNTVIDAMIEKSRSKARDGASWYPVGEVIEYAYHNMHEPAPILELLVDMYVTTARRSWLYDWADPATIPQRFLLSLCAELLDRRGLSEEPLEAGKYYRHASDHKPIPPAED</sequence>
<organism evidence="1 2">
    <name type="scientific">Aspergillus pseudodeflectus</name>
    <dbReference type="NCBI Taxonomy" id="176178"/>
    <lineage>
        <taxon>Eukaryota</taxon>
        <taxon>Fungi</taxon>
        <taxon>Dikarya</taxon>
        <taxon>Ascomycota</taxon>
        <taxon>Pezizomycotina</taxon>
        <taxon>Eurotiomycetes</taxon>
        <taxon>Eurotiomycetidae</taxon>
        <taxon>Eurotiales</taxon>
        <taxon>Aspergillaceae</taxon>
        <taxon>Aspergillus</taxon>
        <taxon>Aspergillus subgen. Nidulantes</taxon>
    </lineage>
</organism>
<accession>A0ABR4KCA6</accession>
<keyword evidence="2" id="KW-1185">Reference proteome</keyword>
<dbReference type="InterPro" id="IPR011333">
    <property type="entry name" value="SKP1/BTB/POZ_sf"/>
</dbReference>
<evidence type="ECO:0008006" key="3">
    <source>
        <dbReference type="Google" id="ProtNLM"/>
    </source>
</evidence>
<proteinExistence type="predicted"/>
<gene>
    <name evidence="1" type="ORF">BJX68DRAFT_267241</name>
</gene>
<dbReference type="PANTHER" id="PTHR47843">
    <property type="entry name" value="BTB DOMAIN-CONTAINING PROTEIN-RELATED"/>
    <property type="match status" value="1"/>
</dbReference>